<proteinExistence type="predicted"/>
<evidence type="ECO:0000313" key="1">
    <source>
        <dbReference type="EMBL" id="MBH9553746.1"/>
    </source>
</evidence>
<name>A0A931NFN9_9BURK</name>
<accession>A0A931NFN9</accession>
<gene>
    <name evidence="1" type="ORF">I7X43_12920</name>
</gene>
<dbReference type="EMBL" id="JAEDAL010000007">
    <property type="protein sequence ID" value="MBH9553746.1"/>
    <property type="molecule type" value="Genomic_DNA"/>
</dbReference>
<reference evidence="1" key="1">
    <citation type="submission" date="2020-12" db="EMBL/GenBank/DDBJ databases">
        <title>The genome sequence of Inhella sp. 4Y17.</title>
        <authorList>
            <person name="Liu Y."/>
        </authorList>
    </citation>
    <scope>NUCLEOTIDE SEQUENCE</scope>
    <source>
        <strain evidence="1">4Y10</strain>
    </source>
</reference>
<sequence length="85" mass="9471">MTDASKREGIQRDVPVLTDVVEGPAPRLQVPPELAAQLDTWLIDQLPVLVREVVTELSPKLEQQLLDALMPRVLASLSQWQGDMD</sequence>
<dbReference type="RefSeq" id="WP_198101370.1">
    <property type="nucleotide sequence ID" value="NZ_JAEDAL010000007.1"/>
</dbReference>
<keyword evidence="2" id="KW-1185">Reference proteome</keyword>
<protein>
    <submittedName>
        <fullName evidence="1">Uncharacterized protein</fullName>
    </submittedName>
</protein>
<comment type="caution">
    <text evidence="1">The sequence shown here is derived from an EMBL/GenBank/DDBJ whole genome shotgun (WGS) entry which is preliminary data.</text>
</comment>
<organism evidence="1 2">
    <name type="scientific">Inhella gelatinilytica</name>
    <dbReference type="NCBI Taxonomy" id="2795030"/>
    <lineage>
        <taxon>Bacteria</taxon>
        <taxon>Pseudomonadati</taxon>
        <taxon>Pseudomonadota</taxon>
        <taxon>Betaproteobacteria</taxon>
        <taxon>Burkholderiales</taxon>
        <taxon>Sphaerotilaceae</taxon>
        <taxon>Inhella</taxon>
    </lineage>
</organism>
<dbReference type="AlphaFoldDB" id="A0A931NFN9"/>
<evidence type="ECO:0000313" key="2">
    <source>
        <dbReference type="Proteomes" id="UP000620139"/>
    </source>
</evidence>
<dbReference type="Proteomes" id="UP000620139">
    <property type="component" value="Unassembled WGS sequence"/>
</dbReference>